<evidence type="ECO:0000259" key="3">
    <source>
        <dbReference type="Pfam" id="PF13505"/>
    </source>
</evidence>
<feature type="signal peptide" evidence="2">
    <location>
        <begin position="1"/>
        <end position="23"/>
    </location>
</feature>
<keyword evidence="5" id="KW-1185">Reference proteome</keyword>
<keyword evidence="1 2" id="KW-0732">Signal</keyword>
<feature type="domain" description="Outer membrane protein beta-barrel" evidence="3">
    <location>
        <begin position="9"/>
        <end position="224"/>
    </location>
</feature>
<name>A5G719_GEOUR</name>
<dbReference type="EMBL" id="CP000698">
    <property type="protein sequence ID" value="ABQ27587.1"/>
    <property type="molecule type" value="Genomic_DNA"/>
</dbReference>
<evidence type="ECO:0000256" key="2">
    <source>
        <dbReference type="SAM" id="SignalP"/>
    </source>
</evidence>
<dbReference type="SUPFAM" id="SSF56925">
    <property type="entry name" value="OMPA-like"/>
    <property type="match status" value="1"/>
</dbReference>
<dbReference type="HOGENOM" id="CLU_057473_3_0_7"/>
<evidence type="ECO:0000256" key="1">
    <source>
        <dbReference type="ARBA" id="ARBA00022729"/>
    </source>
</evidence>
<dbReference type="Gene3D" id="2.40.160.20">
    <property type="match status" value="1"/>
</dbReference>
<feature type="chain" id="PRO_5002683355" evidence="2">
    <location>
        <begin position="24"/>
        <end position="224"/>
    </location>
</feature>
<dbReference type="Pfam" id="PF13505">
    <property type="entry name" value="OMP_b-brl"/>
    <property type="match status" value="1"/>
</dbReference>
<evidence type="ECO:0000313" key="4">
    <source>
        <dbReference type="EMBL" id="ABQ27587.1"/>
    </source>
</evidence>
<evidence type="ECO:0000313" key="5">
    <source>
        <dbReference type="Proteomes" id="UP000006695"/>
    </source>
</evidence>
<dbReference type="OrthoDB" id="5451288at2"/>
<dbReference type="InterPro" id="IPR027385">
    <property type="entry name" value="Beta-barrel_OMP"/>
</dbReference>
<sequence length="224" mass="24033">MKRNLIVIAALVTTLALPAVCPAAPARPGAYVSGFLGVNVPRDADVTGTDFLIGADIDERVAFDPGLNIGGTGGYDFGIIRLEGELSYKHAEMKSITERASGTRFSDVDGNLGVLAMMFNGFFDLHNSTPVTPYWGGGIGFAAMHLSDTFVSGDPIPFYQEDDDTVFAYQAGAGLEIALNRQFSLDLGYRYFGTASATFGLDKDITTDLKYESHNASVGFRVKF</sequence>
<protein>
    <submittedName>
        <fullName evidence="4">Surface antigen msp4 family protein</fullName>
    </submittedName>
</protein>
<dbReference type="Proteomes" id="UP000006695">
    <property type="component" value="Chromosome"/>
</dbReference>
<proteinExistence type="predicted"/>
<accession>A5G719</accession>
<gene>
    <name evidence="4" type="ordered locus">Gura_3431</name>
</gene>
<dbReference type="KEGG" id="gur:Gura_3431"/>
<organism evidence="4 5">
    <name type="scientific">Geotalea uraniireducens (strain Rf4)</name>
    <name type="common">Geobacter uraniireducens</name>
    <dbReference type="NCBI Taxonomy" id="351605"/>
    <lineage>
        <taxon>Bacteria</taxon>
        <taxon>Pseudomonadati</taxon>
        <taxon>Thermodesulfobacteriota</taxon>
        <taxon>Desulfuromonadia</taxon>
        <taxon>Geobacterales</taxon>
        <taxon>Geobacteraceae</taxon>
        <taxon>Geotalea</taxon>
    </lineage>
</organism>
<dbReference type="RefSeq" id="WP_011940248.1">
    <property type="nucleotide sequence ID" value="NC_009483.1"/>
</dbReference>
<dbReference type="AlphaFoldDB" id="A5G719"/>
<reference evidence="4 5" key="1">
    <citation type="submission" date="2007-05" db="EMBL/GenBank/DDBJ databases">
        <title>Complete sequence of Geobacter uraniireducens Rf4.</title>
        <authorList>
            <consortium name="US DOE Joint Genome Institute"/>
            <person name="Copeland A."/>
            <person name="Lucas S."/>
            <person name="Lapidus A."/>
            <person name="Barry K."/>
            <person name="Detter J.C."/>
            <person name="Glavina del Rio T."/>
            <person name="Hammon N."/>
            <person name="Israni S."/>
            <person name="Dalin E."/>
            <person name="Tice H."/>
            <person name="Pitluck S."/>
            <person name="Chertkov O."/>
            <person name="Brettin T."/>
            <person name="Bruce D."/>
            <person name="Han C."/>
            <person name="Schmutz J."/>
            <person name="Larimer F."/>
            <person name="Land M."/>
            <person name="Hauser L."/>
            <person name="Kyrpides N."/>
            <person name="Mikhailova N."/>
            <person name="Shelobolina E."/>
            <person name="Aklujkar M."/>
            <person name="Lovley D."/>
            <person name="Richardson P."/>
        </authorList>
    </citation>
    <scope>NUCLEOTIDE SEQUENCE [LARGE SCALE GENOMIC DNA]</scope>
    <source>
        <strain evidence="4 5">Rf4</strain>
    </source>
</reference>
<dbReference type="InterPro" id="IPR011250">
    <property type="entry name" value="OMP/PagP_B-barrel"/>
</dbReference>
<dbReference type="STRING" id="351605.Gura_3431"/>